<evidence type="ECO:0000313" key="2">
    <source>
        <dbReference type="Proteomes" id="UP001374584"/>
    </source>
</evidence>
<evidence type="ECO:0000313" key="1">
    <source>
        <dbReference type="EMBL" id="KAK7372458.1"/>
    </source>
</evidence>
<dbReference type="AlphaFoldDB" id="A0AAN9NMS4"/>
<proteinExistence type="predicted"/>
<comment type="caution">
    <text evidence="1">The sequence shown here is derived from an EMBL/GenBank/DDBJ whole genome shotgun (WGS) entry which is preliminary data.</text>
</comment>
<organism evidence="1 2">
    <name type="scientific">Phaseolus coccineus</name>
    <name type="common">Scarlet runner bean</name>
    <name type="synonym">Phaseolus multiflorus</name>
    <dbReference type="NCBI Taxonomy" id="3886"/>
    <lineage>
        <taxon>Eukaryota</taxon>
        <taxon>Viridiplantae</taxon>
        <taxon>Streptophyta</taxon>
        <taxon>Embryophyta</taxon>
        <taxon>Tracheophyta</taxon>
        <taxon>Spermatophyta</taxon>
        <taxon>Magnoliopsida</taxon>
        <taxon>eudicotyledons</taxon>
        <taxon>Gunneridae</taxon>
        <taxon>Pentapetalae</taxon>
        <taxon>rosids</taxon>
        <taxon>fabids</taxon>
        <taxon>Fabales</taxon>
        <taxon>Fabaceae</taxon>
        <taxon>Papilionoideae</taxon>
        <taxon>50 kb inversion clade</taxon>
        <taxon>NPAAA clade</taxon>
        <taxon>indigoferoid/millettioid clade</taxon>
        <taxon>Phaseoleae</taxon>
        <taxon>Phaseolus</taxon>
    </lineage>
</organism>
<protein>
    <submittedName>
        <fullName evidence="1">Uncharacterized protein</fullName>
    </submittedName>
</protein>
<dbReference type="EMBL" id="JAYMYR010000003">
    <property type="protein sequence ID" value="KAK7372458.1"/>
    <property type="molecule type" value="Genomic_DNA"/>
</dbReference>
<name>A0AAN9NMS4_PHACN</name>
<gene>
    <name evidence="1" type="ORF">VNO80_05838</name>
</gene>
<sequence length="96" mass="10674">MSPPKGERVKLFVAVCEVGFVHHHCASTKLPIIDILVNELCWQLLLGSLKKAKCNKQRARITLEKHYFLFGGGGGGGESFYLIPGFIHKTLTSMLF</sequence>
<reference evidence="1 2" key="1">
    <citation type="submission" date="2024-01" db="EMBL/GenBank/DDBJ databases">
        <title>The genomes of 5 underutilized Papilionoideae crops provide insights into root nodulation and disease resistanc.</title>
        <authorList>
            <person name="Jiang F."/>
        </authorList>
    </citation>
    <scope>NUCLEOTIDE SEQUENCE [LARGE SCALE GENOMIC DNA]</scope>
    <source>
        <strain evidence="1">JINMINGXINNONG_FW02</strain>
        <tissue evidence="1">Leaves</tissue>
    </source>
</reference>
<dbReference type="Proteomes" id="UP001374584">
    <property type="component" value="Unassembled WGS sequence"/>
</dbReference>
<accession>A0AAN9NMS4</accession>
<keyword evidence="2" id="KW-1185">Reference proteome</keyword>